<sequence length="98" mass="11364">MKDEVLTNAFSAWEELSKSKEDVLAYESRLKYILDEEAKLEDVKYMAEKKGREEGIEEGQREKTEEMVRNLLSKKMNVDFIAEVTGLTVQQIKEIASM</sequence>
<dbReference type="AlphaFoldDB" id="A0A544SKV2"/>
<evidence type="ECO:0000313" key="1">
    <source>
        <dbReference type="EMBL" id="TQR05802.1"/>
    </source>
</evidence>
<name>A0A544SKV2_9BACI</name>
<evidence type="ECO:0000313" key="2">
    <source>
        <dbReference type="Proteomes" id="UP000318937"/>
    </source>
</evidence>
<dbReference type="EMBL" id="VDGG01000067">
    <property type="protein sequence ID" value="TQR05802.1"/>
    <property type="molecule type" value="Genomic_DNA"/>
</dbReference>
<protein>
    <recommendedName>
        <fullName evidence="3">Rpn family recombination-promoting nuclease/putative transposase</fullName>
    </recommendedName>
</protein>
<dbReference type="Proteomes" id="UP000318937">
    <property type="component" value="Unassembled WGS sequence"/>
</dbReference>
<comment type="caution">
    <text evidence="1">The sequence shown here is derived from an EMBL/GenBank/DDBJ whole genome shotgun (WGS) entry which is preliminary data.</text>
</comment>
<gene>
    <name evidence="1" type="ORF">FG383_19400</name>
</gene>
<proteinExistence type="predicted"/>
<evidence type="ECO:0008006" key="3">
    <source>
        <dbReference type="Google" id="ProtNLM"/>
    </source>
</evidence>
<keyword evidence="2" id="KW-1185">Reference proteome</keyword>
<dbReference type="OrthoDB" id="2970607at2"/>
<reference evidence="1 2" key="1">
    <citation type="submission" date="2019-05" db="EMBL/GenBank/DDBJ databases">
        <title>Psychrobacillus vulpis sp. nov., a new species isolated from feces of a red fox that inhabits in The Tablas de Daimiel Natural Park, Albacete, Spain.</title>
        <authorList>
            <person name="Rodriguez M."/>
            <person name="Reina J.C."/>
            <person name="Bejar V."/>
            <person name="Llamas I."/>
        </authorList>
    </citation>
    <scope>NUCLEOTIDE SEQUENCE [LARGE SCALE GENOMIC DNA]</scope>
    <source>
        <strain evidence="1 2">NHI-2</strain>
    </source>
</reference>
<organism evidence="1 2">
    <name type="scientific">Psychrobacillus soli</name>
    <dbReference type="NCBI Taxonomy" id="1543965"/>
    <lineage>
        <taxon>Bacteria</taxon>
        <taxon>Bacillati</taxon>
        <taxon>Bacillota</taxon>
        <taxon>Bacilli</taxon>
        <taxon>Bacillales</taxon>
        <taxon>Bacillaceae</taxon>
        <taxon>Psychrobacillus</taxon>
    </lineage>
</organism>
<accession>A0A544SKV2</accession>